<dbReference type="AlphaFoldDB" id="A0A7J9INQ7"/>
<dbReference type="EMBL" id="JABFAE010000002">
    <property type="protein sequence ID" value="MBA0823776.1"/>
    <property type="molecule type" value="Genomic_DNA"/>
</dbReference>
<dbReference type="PANTHER" id="PTHR47723:SF19">
    <property type="entry name" value="POLYNUCLEOTIDYL TRANSFERASE, RIBONUCLEASE H-LIKE SUPERFAMILY PROTEIN"/>
    <property type="match status" value="1"/>
</dbReference>
<dbReference type="InterPro" id="IPR012337">
    <property type="entry name" value="RNaseH-like_sf"/>
</dbReference>
<name>A0A7J9INQ7_9ROSI</name>
<dbReference type="InterPro" id="IPR053151">
    <property type="entry name" value="RNase_H-like"/>
</dbReference>
<proteinExistence type="predicted"/>
<accession>A0A7J9INQ7</accession>
<dbReference type="GO" id="GO:0004523">
    <property type="term" value="F:RNA-DNA hybrid ribonuclease activity"/>
    <property type="evidence" value="ECO:0007669"/>
    <property type="project" value="InterPro"/>
</dbReference>
<organism evidence="2 3">
    <name type="scientific">Gossypium armourianum</name>
    <dbReference type="NCBI Taxonomy" id="34283"/>
    <lineage>
        <taxon>Eukaryota</taxon>
        <taxon>Viridiplantae</taxon>
        <taxon>Streptophyta</taxon>
        <taxon>Embryophyta</taxon>
        <taxon>Tracheophyta</taxon>
        <taxon>Spermatophyta</taxon>
        <taxon>Magnoliopsida</taxon>
        <taxon>eudicotyledons</taxon>
        <taxon>Gunneridae</taxon>
        <taxon>Pentapetalae</taxon>
        <taxon>rosids</taxon>
        <taxon>malvids</taxon>
        <taxon>Malvales</taxon>
        <taxon>Malvaceae</taxon>
        <taxon>Malvoideae</taxon>
        <taxon>Gossypium</taxon>
    </lineage>
</organism>
<feature type="domain" description="RNase H type-1" evidence="1">
    <location>
        <begin position="30"/>
        <end position="104"/>
    </location>
</feature>
<protein>
    <recommendedName>
        <fullName evidence="1">RNase H type-1 domain-containing protein</fullName>
    </recommendedName>
</protein>
<dbReference type="Gene3D" id="3.30.420.10">
    <property type="entry name" value="Ribonuclease H-like superfamily/Ribonuclease H"/>
    <property type="match status" value="1"/>
</dbReference>
<dbReference type="InterPro" id="IPR036397">
    <property type="entry name" value="RNaseH_sf"/>
</dbReference>
<keyword evidence="3" id="KW-1185">Reference proteome</keyword>
<dbReference type="Pfam" id="PF13456">
    <property type="entry name" value="RVT_3"/>
    <property type="match status" value="1"/>
</dbReference>
<sequence length="124" mass="14187">RSGCGKKYVPTSLPKLLPRGASERTPCAQIQGMKIIHRKQGYDEVTIQFDNLEIVVAISNSKLEGSNSTLIKRIQQILANEENWTLRYVPRENNRIADALAKLALLNDEELHMFDDPLWRLKRS</sequence>
<evidence type="ECO:0000259" key="1">
    <source>
        <dbReference type="Pfam" id="PF13456"/>
    </source>
</evidence>
<evidence type="ECO:0000313" key="3">
    <source>
        <dbReference type="Proteomes" id="UP000593575"/>
    </source>
</evidence>
<dbReference type="Proteomes" id="UP000593575">
    <property type="component" value="Unassembled WGS sequence"/>
</dbReference>
<gene>
    <name evidence="2" type="ORF">Goarm_020482</name>
</gene>
<dbReference type="PANTHER" id="PTHR47723">
    <property type="entry name" value="OS05G0353850 PROTEIN"/>
    <property type="match status" value="1"/>
</dbReference>
<dbReference type="InterPro" id="IPR002156">
    <property type="entry name" value="RNaseH_domain"/>
</dbReference>
<reference evidence="2 3" key="1">
    <citation type="journal article" date="2019" name="Genome Biol. Evol.">
        <title>Insights into the evolution of the New World diploid cottons (Gossypium, subgenus Houzingenia) based on genome sequencing.</title>
        <authorList>
            <person name="Grover C.E."/>
            <person name="Arick M.A. 2nd"/>
            <person name="Thrash A."/>
            <person name="Conover J.L."/>
            <person name="Sanders W.S."/>
            <person name="Peterson D.G."/>
            <person name="Frelichowski J.E."/>
            <person name="Scheffler J.A."/>
            <person name="Scheffler B.E."/>
            <person name="Wendel J.F."/>
        </authorList>
    </citation>
    <scope>NUCLEOTIDE SEQUENCE [LARGE SCALE GENOMIC DNA]</scope>
    <source>
        <strain evidence="2">6</strain>
        <tissue evidence="2">Leaf</tissue>
    </source>
</reference>
<evidence type="ECO:0000313" key="2">
    <source>
        <dbReference type="EMBL" id="MBA0823776.1"/>
    </source>
</evidence>
<feature type="non-terminal residue" evidence="2">
    <location>
        <position position="1"/>
    </location>
</feature>
<dbReference type="SUPFAM" id="SSF53098">
    <property type="entry name" value="Ribonuclease H-like"/>
    <property type="match status" value="1"/>
</dbReference>
<dbReference type="GO" id="GO:0003676">
    <property type="term" value="F:nucleic acid binding"/>
    <property type="evidence" value="ECO:0007669"/>
    <property type="project" value="InterPro"/>
</dbReference>
<comment type="caution">
    <text evidence="2">The sequence shown here is derived from an EMBL/GenBank/DDBJ whole genome shotgun (WGS) entry which is preliminary data.</text>
</comment>